<dbReference type="InterPro" id="IPR000719">
    <property type="entry name" value="Prot_kinase_dom"/>
</dbReference>
<feature type="compositionally biased region" description="Acidic residues" evidence="5">
    <location>
        <begin position="356"/>
        <end position="387"/>
    </location>
</feature>
<evidence type="ECO:0000256" key="4">
    <source>
        <dbReference type="ARBA" id="ARBA00022840"/>
    </source>
</evidence>
<keyword evidence="3" id="KW-0418">Kinase</keyword>
<dbReference type="GeneID" id="109464660"/>
<reference evidence="8" key="1">
    <citation type="submission" date="2025-08" db="UniProtKB">
        <authorList>
            <consortium name="RefSeq"/>
        </authorList>
    </citation>
    <scope>IDENTIFICATION</scope>
    <source>
        <tissue evidence="8">Gonad</tissue>
    </source>
</reference>
<organism evidence="7 8">
    <name type="scientific">Branchiostoma belcheri</name>
    <name type="common">Amphioxus</name>
    <dbReference type="NCBI Taxonomy" id="7741"/>
    <lineage>
        <taxon>Eukaryota</taxon>
        <taxon>Metazoa</taxon>
        <taxon>Chordata</taxon>
        <taxon>Cephalochordata</taxon>
        <taxon>Leptocardii</taxon>
        <taxon>Amphioxiformes</taxon>
        <taxon>Branchiostomatidae</taxon>
        <taxon>Branchiostoma</taxon>
    </lineage>
</organism>
<evidence type="ECO:0000256" key="3">
    <source>
        <dbReference type="ARBA" id="ARBA00022777"/>
    </source>
</evidence>
<dbReference type="RefSeq" id="XP_019617256.1">
    <property type="nucleotide sequence ID" value="XM_019761697.1"/>
</dbReference>
<dbReference type="InterPro" id="IPR050339">
    <property type="entry name" value="CC_SR_Kinase"/>
</dbReference>
<dbReference type="SUPFAM" id="SSF56112">
    <property type="entry name" value="Protein kinase-like (PK-like)"/>
    <property type="match status" value="1"/>
</dbReference>
<evidence type="ECO:0000313" key="7">
    <source>
        <dbReference type="Proteomes" id="UP000515135"/>
    </source>
</evidence>
<proteinExistence type="predicted"/>
<keyword evidence="4" id="KW-0067">ATP-binding</keyword>
<dbReference type="GO" id="GO:0005634">
    <property type="term" value="C:nucleus"/>
    <property type="evidence" value="ECO:0007669"/>
    <property type="project" value="TreeGrafter"/>
</dbReference>
<keyword evidence="1" id="KW-0808">Transferase</keyword>
<feature type="region of interest" description="Disordered" evidence="5">
    <location>
        <begin position="350"/>
        <end position="387"/>
    </location>
</feature>
<evidence type="ECO:0000256" key="5">
    <source>
        <dbReference type="SAM" id="MobiDB-lite"/>
    </source>
</evidence>
<sequence>MADSAQSGVKGYSFEDKLGTGACSAVYKATKGGQTYVLKSIDLMQSDAETSEKLKLKVYVSDQEKKRLQKRASKAAVELRKLLGVLSLEHDNLVLFFHSFSSQEKLWAVMEHCPLGNLNNLVLHPSYDCSLSTGLMVGVADGLAHLHDIADLQHQNLKPMNVLLSGTRRNPVPKISDFGIAKVLGDLKWSSAMCTSDEQPGTSHFMAPEVDEGQSTKGSDIFSMGVIFAAVVDRSSYNSEGTFLVACVGSRGRLADALKSTTLQDIEEGLVTTLPPGSSMKALILNMLDYDPALRPSAAGISLALKNISKGQAIKLDEIEKADKVVVSNGTAEIDIASVVDDDLAEVADLNIKDNEDSEGDSTDGATSEEDIDGGEGDEEDNSEEEN</sequence>
<dbReference type="Proteomes" id="UP000515135">
    <property type="component" value="Unplaced"/>
</dbReference>
<dbReference type="PANTHER" id="PTHR11042:SF190">
    <property type="entry name" value="MITOSIS INHIBITOR PROTEIN KINASE MIK1"/>
    <property type="match status" value="1"/>
</dbReference>
<dbReference type="AlphaFoldDB" id="A0A6P4YJI6"/>
<keyword evidence="2" id="KW-0547">Nucleotide-binding</keyword>
<protein>
    <submittedName>
        <fullName evidence="8">Serine/threonine-protein kinase PDIK1L-like</fullName>
    </submittedName>
</protein>
<evidence type="ECO:0000256" key="2">
    <source>
        <dbReference type="ARBA" id="ARBA00022741"/>
    </source>
</evidence>
<name>A0A6P4YJI6_BRABE</name>
<dbReference type="GO" id="GO:0005737">
    <property type="term" value="C:cytoplasm"/>
    <property type="evidence" value="ECO:0007669"/>
    <property type="project" value="TreeGrafter"/>
</dbReference>
<dbReference type="OrthoDB" id="4062651at2759"/>
<keyword evidence="7" id="KW-1185">Reference proteome</keyword>
<dbReference type="InterPro" id="IPR011009">
    <property type="entry name" value="Kinase-like_dom_sf"/>
</dbReference>
<dbReference type="KEGG" id="bbel:109464660"/>
<dbReference type="Pfam" id="PF00069">
    <property type="entry name" value="Pkinase"/>
    <property type="match status" value="1"/>
</dbReference>
<evidence type="ECO:0000259" key="6">
    <source>
        <dbReference type="PROSITE" id="PS50011"/>
    </source>
</evidence>
<dbReference type="PANTHER" id="PTHR11042">
    <property type="entry name" value="EUKARYOTIC TRANSLATION INITIATION FACTOR 2-ALPHA KINASE EIF2-ALPHA KINASE -RELATED"/>
    <property type="match status" value="1"/>
</dbReference>
<dbReference type="GO" id="GO:0004672">
    <property type="term" value="F:protein kinase activity"/>
    <property type="evidence" value="ECO:0007669"/>
    <property type="project" value="InterPro"/>
</dbReference>
<feature type="domain" description="Protein kinase" evidence="6">
    <location>
        <begin position="12"/>
        <end position="308"/>
    </location>
</feature>
<dbReference type="GO" id="GO:0005524">
    <property type="term" value="F:ATP binding"/>
    <property type="evidence" value="ECO:0007669"/>
    <property type="project" value="UniProtKB-KW"/>
</dbReference>
<gene>
    <name evidence="8" type="primary">LOC109464660</name>
</gene>
<dbReference type="GO" id="GO:0110031">
    <property type="term" value="P:negative regulation of G2/MI transition of meiotic cell cycle"/>
    <property type="evidence" value="ECO:0007669"/>
    <property type="project" value="TreeGrafter"/>
</dbReference>
<evidence type="ECO:0000313" key="8">
    <source>
        <dbReference type="RefSeq" id="XP_019617256.1"/>
    </source>
</evidence>
<accession>A0A6P4YJI6</accession>
<dbReference type="PROSITE" id="PS50011">
    <property type="entry name" value="PROTEIN_KINASE_DOM"/>
    <property type="match status" value="1"/>
</dbReference>
<evidence type="ECO:0000256" key="1">
    <source>
        <dbReference type="ARBA" id="ARBA00022679"/>
    </source>
</evidence>
<dbReference type="Gene3D" id="1.10.510.10">
    <property type="entry name" value="Transferase(Phosphotransferase) domain 1"/>
    <property type="match status" value="1"/>
</dbReference>